<protein>
    <submittedName>
        <fullName evidence="1">Uncharacterized protein</fullName>
    </submittedName>
</protein>
<accession>A0ABU7KST4</accession>
<dbReference type="RefSeq" id="WP_330158764.1">
    <property type="nucleotide sequence ID" value="NZ_BAAAJA010000041.1"/>
</dbReference>
<dbReference type="EMBL" id="JAUUCC010000033">
    <property type="protein sequence ID" value="MEE2051702.1"/>
    <property type="molecule type" value="Genomic_DNA"/>
</dbReference>
<evidence type="ECO:0000313" key="1">
    <source>
        <dbReference type="EMBL" id="MEE2051702.1"/>
    </source>
</evidence>
<gene>
    <name evidence="1" type="ORF">Q8A49_14475</name>
</gene>
<dbReference type="Proteomes" id="UP001348641">
    <property type="component" value="Unassembled WGS sequence"/>
</dbReference>
<reference evidence="1 2" key="1">
    <citation type="submission" date="2023-07" db="EMBL/GenBank/DDBJ databases">
        <authorList>
            <person name="Girao M."/>
            <person name="Carvalho M.F."/>
        </authorList>
    </citation>
    <scope>NUCLEOTIDE SEQUENCE [LARGE SCALE GENOMIC DNA]</scope>
    <source>
        <strain evidence="1 2">66/93</strain>
    </source>
</reference>
<comment type="caution">
    <text evidence="1">The sequence shown here is derived from an EMBL/GenBank/DDBJ whole genome shotgun (WGS) entry which is preliminary data.</text>
</comment>
<name>A0ABU7KST4_9ACTN</name>
<sequence>MSVADLPDNKAAQVSEAMKESVPFVMNSGKVFIFRPLAEWSYNANKAFTVGDIEAWARGALATPSELGNFLDSPSLEVGRIIRYYDEMAGATRGEDSSSSPS</sequence>
<evidence type="ECO:0000313" key="2">
    <source>
        <dbReference type="Proteomes" id="UP001348641"/>
    </source>
</evidence>
<organism evidence="1 2">
    <name type="scientific">Nocardiopsis tropica</name>
    <dbReference type="NCBI Taxonomy" id="109330"/>
    <lineage>
        <taxon>Bacteria</taxon>
        <taxon>Bacillati</taxon>
        <taxon>Actinomycetota</taxon>
        <taxon>Actinomycetes</taxon>
        <taxon>Streptosporangiales</taxon>
        <taxon>Nocardiopsidaceae</taxon>
        <taxon>Nocardiopsis</taxon>
    </lineage>
</organism>
<proteinExistence type="predicted"/>